<evidence type="ECO:0000256" key="1">
    <source>
        <dbReference type="SAM" id="Phobius"/>
    </source>
</evidence>
<gene>
    <name evidence="2" type="ORF">Sya03_02640</name>
</gene>
<dbReference type="AlphaFoldDB" id="A0A8J4DFU2"/>
<proteinExistence type="predicted"/>
<comment type="caution">
    <text evidence="2">The sequence shown here is derived from an EMBL/GenBank/DDBJ whole genome shotgun (WGS) entry which is preliminary data.</text>
</comment>
<evidence type="ECO:0000313" key="3">
    <source>
        <dbReference type="Proteomes" id="UP000652013"/>
    </source>
</evidence>
<keyword evidence="1" id="KW-0472">Membrane</keyword>
<dbReference type="RefSeq" id="WP_203936224.1">
    <property type="nucleotide sequence ID" value="NZ_BAAAGJ010000024.1"/>
</dbReference>
<feature type="transmembrane region" description="Helical" evidence="1">
    <location>
        <begin position="144"/>
        <end position="161"/>
    </location>
</feature>
<feature type="transmembrane region" description="Helical" evidence="1">
    <location>
        <begin position="73"/>
        <end position="91"/>
    </location>
</feature>
<evidence type="ECO:0000313" key="2">
    <source>
        <dbReference type="EMBL" id="GIJ00912.1"/>
    </source>
</evidence>
<name>A0A8J4DFU2_9ACTN</name>
<keyword evidence="1" id="KW-1133">Transmembrane helix</keyword>
<accession>A0A8J4DFU2</accession>
<dbReference type="Proteomes" id="UP000652013">
    <property type="component" value="Unassembled WGS sequence"/>
</dbReference>
<sequence>METALSARRLGGQILVSAAGALGMIAGLMVLLDQLGSPERVRESLVAGAVATAGGAALIFLPRLGLRVRPVGVIATAVVALAGTAASLVQVKETTGGMYAYLVGRGYPFLPLRRGDTGETPGEAQRAALAKPWNFHWTPFLADLAFWAFAGVLLVIVVALVRKAVGRRP</sequence>
<protein>
    <submittedName>
        <fullName evidence="2">Uncharacterized protein</fullName>
    </submittedName>
</protein>
<reference evidence="2" key="1">
    <citation type="submission" date="2021-01" db="EMBL/GenBank/DDBJ databases">
        <title>Whole genome shotgun sequence of Spirilliplanes yamanashiensis NBRC 15828.</title>
        <authorList>
            <person name="Komaki H."/>
            <person name="Tamura T."/>
        </authorList>
    </citation>
    <scope>NUCLEOTIDE SEQUENCE</scope>
    <source>
        <strain evidence="2">NBRC 15828</strain>
    </source>
</reference>
<feature type="transmembrane region" description="Helical" evidence="1">
    <location>
        <begin position="44"/>
        <end position="61"/>
    </location>
</feature>
<keyword evidence="1" id="KW-0812">Transmembrane</keyword>
<keyword evidence="3" id="KW-1185">Reference proteome</keyword>
<organism evidence="2 3">
    <name type="scientific">Spirilliplanes yamanashiensis</name>
    <dbReference type="NCBI Taxonomy" id="42233"/>
    <lineage>
        <taxon>Bacteria</taxon>
        <taxon>Bacillati</taxon>
        <taxon>Actinomycetota</taxon>
        <taxon>Actinomycetes</taxon>
        <taxon>Micromonosporales</taxon>
        <taxon>Micromonosporaceae</taxon>
        <taxon>Spirilliplanes</taxon>
    </lineage>
</organism>
<feature type="transmembrane region" description="Helical" evidence="1">
    <location>
        <begin position="12"/>
        <end position="32"/>
    </location>
</feature>
<dbReference type="EMBL" id="BOOY01000001">
    <property type="protein sequence ID" value="GIJ00912.1"/>
    <property type="molecule type" value="Genomic_DNA"/>
</dbReference>